<dbReference type="Pfam" id="PF00172">
    <property type="entry name" value="Zn_clus"/>
    <property type="match status" value="1"/>
</dbReference>
<evidence type="ECO:0000256" key="3">
    <source>
        <dbReference type="SAM" id="Phobius"/>
    </source>
</evidence>
<keyword evidence="3" id="KW-1133">Transmembrane helix</keyword>
<dbReference type="SMART" id="SM00066">
    <property type="entry name" value="GAL4"/>
    <property type="match status" value="1"/>
</dbReference>
<dbReference type="AlphaFoldDB" id="A0AA39YU18"/>
<evidence type="ECO:0000313" key="5">
    <source>
        <dbReference type="EMBL" id="KAK0658652.1"/>
    </source>
</evidence>
<dbReference type="InterPro" id="IPR001138">
    <property type="entry name" value="Zn2Cys6_DnaBD"/>
</dbReference>
<reference evidence="5" key="1">
    <citation type="submission" date="2023-06" db="EMBL/GenBank/DDBJ databases">
        <title>Multi-omics analyses reveal the molecular pathogenesis toolkit of Lasiodiplodia hormozganensis, a cross-kingdom pathogen.</title>
        <authorList>
            <person name="Felix C."/>
            <person name="Meneses R."/>
            <person name="Goncalves M.F.M."/>
            <person name="Tilleman L."/>
            <person name="Duarte A.S."/>
            <person name="Jorrin-Novo J.V."/>
            <person name="Van De Peer Y."/>
            <person name="Deforce D."/>
            <person name="Van Nieuwerburgh F."/>
            <person name="Esteves A.C."/>
            <person name="Alves A."/>
        </authorList>
    </citation>
    <scope>NUCLEOTIDE SEQUENCE</scope>
    <source>
        <strain evidence="5">CBS 339.90</strain>
    </source>
</reference>
<dbReference type="PANTHER" id="PTHR47784:SF10">
    <property type="entry name" value="TRANSCRIPTION FACTOR, PUTATIVE (AFU_ORTHOLOGUE AFUA_6G14150)-RELATED"/>
    <property type="match status" value="1"/>
</dbReference>
<dbReference type="InterPro" id="IPR053157">
    <property type="entry name" value="Sterol_Uptake_Regulator"/>
</dbReference>
<proteinExistence type="predicted"/>
<feature type="domain" description="Zn(2)-C6 fungal-type" evidence="4">
    <location>
        <begin position="13"/>
        <end position="43"/>
    </location>
</feature>
<dbReference type="EMBL" id="JAUJDW010000017">
    <property type="protein sequence ID" value="KAK0658652.1"/>
    <property type="molecule type" value="Genomic_DNA"/>
</dbReference>
<name>A0AA39YU18_9PEZI</name>
<feature type="compositionally biased region" description="Low complexity" evidence="2">
    <location>
        <begin position="60"/>
        <end position="80"/>
    </location>
</feature>
<evidence type="ECO:0000313" key="6">
    <source>
        <dbReference type="Proteomes" id="UP001175001"/>
    </source>
</evidence>
<dbReference type="PANTHER" id="PTHR47784">
    <property type="entry name" value="STEROL UPTAKE CONTROL PROTEIN 2"/>
    <property type="match status" value="1"/>
</dbReference>
<dbReference type="InterPro" id="IPR036864">
    <property type="entry name" value="Zn2-C6_fun-type_DNA-bd_sf"/>
</dbReference>
<evidence type="ECO:0000256" key="2">
    <source>
        <dbReference type="SAM" id="MobiDB-lite"/>
    </source>
</evidence>
<evidence type="ECO:0000256" key="1">
    <source>
        <dbReference type="ARBA" id="ARBA00023242"/>
    </source>
</evidence>
<feature type="compositionally biased region" description="Basic and acidic residues" evidence="2">
    <location>
        <begin position="16"/>
        <end position="26"/>
    </location>
</feature>
<dbReference type="Gene3D" id="4.10.240.10">
    <property type="entry name" value="Zn(2)-C6 fungal-type DNA-binding domain"/>
    <property type="match status" value="1"/>
</dbReference>
<gene>
    <name evidence="5" type="primary">UPC2_4</name>
    <name evidence="5" type="ORF">DIS24_g4580</name>
</gene>
<dbReference type="SUPFAM" id="SSF57701">
    <property type="entry name" value="Zn2/Cys6 DNA-binding domain"/>
    <property type="match status" value="1"/>
</dbReference>
<evidence type="ECO:0000259" key="4">
    <source>
        <dbReference type="PROSITE" id="PS50048"/>
    </source>
</evidence>
<sequence length="489" mass="53071">MQKRRSHTKSRRGCKGCKEKHIKCDEQGPPCANCKSRGLPCAYPQQRSSRGSGGGGGGPSIKSSSPSSSSNSTQLSPRPSISAHLLPIDSSPTRRLLELELMHRWSTRTYKGMCGIPSDATLMQLELPRQGLSEHPSLLHGILSLSALDLATTTADPRQVQGYHRAALEYYGHATRAFQDEMLNITRQNHFALYMLSAFFGVFHSAVLHLPSITDGGGGGGSRSSSSSSSSGGPGGGNEEEQEQVKMPPNSVLDRIPEMFALQRGTAVIASKTFMWLHEDYESFRLVREMGGAPASLLDADTRRALARLNVVNDALYGIVRTPSSSSSEADDFDDGGGEGVAYGDIAIKALLHPSHETYAAAISDLRRCFAEHARGWIDGFVMAFPMWMGKDVVAAMERRDDPMALLVLMYFGVLLEFNGRNQWWCASLGAKLVVEISDVFVRSGREFGPEFWDAVAWARRQCGLSVGGGVCMSSSSQDGRSGEVEVLE</sequence>
<dbReference type="PROSITE" id="PS00463">
    <property type="entry name" value="ZN2_CY6_FUNGAL_1"/>
    <property type="match status" value="1"/>
</dbReference>
<feature type="region of interest" description="Disordered" evidence="2">
    <location>
        <begin position="215"/>
        <end position="247"/>
    </location>
</feature>
<feature type="region of interest" description="Disordered" evidence="2">
    <location>
        <begin position="1"/>
        <end position="87"/>
    </location>
</feature>
<dbReference type="Proteomes" id="UP001175001">
    <property type="component" value="Unassembled WGS sequence"/>
</dbReference>
<keyword evidence="1" id="KW-0539">Nucleus</keyword>
<organism evidence="5 6">
    <name type="scientific">Lasiodiplodia hormozganensis</name>
    <dbReference type="NCBI Taxonomy" id="869390"/>
    <lineage>
        <taxon>Eukaryota</taxon>
        <taxon>Fungi</taxon>
        <taxon>Dikarya</taxon>
        <taxon>Ascomycota</taxon>
        <taxon>Pezizomycotina</taxon>
        <taxon>Dothideomycetes</taxon>
        <taxon>Dothideomycetes incertae sedis</taxon>
        <taxon>Botryosphaeriales</taxon>
        <taxon>Botryosphaeriaceae</taxon>
        <taxon>Lasiodiplodia</taxon>
    </lineage>
</organism>
<keyword evidence="3" id="KW-0812">Transmembrane</keyword>
<keyword evidence="3" id="KW-0472">Membrane</keyword>
<keyword evidence="6" id="KW-1185">Reference proteome</keyword>
<dbReference type="CDD" id="cd00067">
    <property type="entry name" value="GAL4"/>
    <property type="match status" value="1"/>
</dbReference>
<accession>A0AA39YU18</accession>
<feature type="transmembrane region" description="Helical" evidence="3">
    <location>
        <begin position="191"/>
        <end position="210"/>
    </location>
</feature>
<dbReference type="GO" id="GO:0008270">
    <property type="term" value="F:zinc ion binding"/>
    <property type="evidence" value="ECO:0007669"/>
    <property type="project" value="InterPro"/>
</dbReference>
<protein>
    <submittedName>
        <fullName evidence="5">Sterol uptake control protein 2</fullName>
    </submittedName>
</protein>
<comment type="caution">
    <text evidence="5">The sequence shown here is derived from an EMBL/GenBank/DDBJ whole genome shotgun (WGS) entry which is preliminary data.</text>
</comment>
<dbReference type="GO" id="GO:0001228">
    <property type="term" value="F:DNA-binding transcription activator activity, RNA polymerase II-specific"/>
    <property type="evidence" value="ECO:0007669"/>
    <property type="project" value="TreeGrafter"/>
</dbReference>
<dbReference type="PROSITE" id="PS50048">
    <property type="entry name" value="ZN2_CY6_FUNGAL_2"/>
    <property type="match status" value="1"/>
</dbReference>
<feature type="compositionally biased region" description="Basic residues" evidence="2">
    <location>
        <begin position="1"/>
        <end position="15"/>
    </location>
</feature>